<protein>
    <submittedName>
        <fullName evidence="2">Permease of the major facilitator superfamily</fullName>
    </submittedName>
</protein>
<dbReference type="EMBL" id="AP014862">
    <property type="protein sequence ID" value="BAU75388.1"/>
    <property type="molecule type" value="Genomic_DNA"/>
</dbReference>
<evidence type="ECO:0000313" key="2">
    <source>
        <dbReference type="EMBL" id="BAU75388.1"/>
    </source>
</evidence>
<gene>
    <name evidence="2" type="ORF">KF707C_37000</name>
</gene>
<reference evidence="3" key="1">
    <citation type="submission" date="2015-05" db="EMBL/GenBank/DDBJ databases">
        <title>Draft genome sequencing of a biphenyl-degrading bacterium, Pseudomonas balearica KF707 (=NBRC110670).</title>
        <authorList>
            <person name="Kimura N."/>
            <person name="Hirose J."/>
            <person name="Watanabe T."/>
            <person name="Suenaga H."/>
            <person name="Fujihara H."/>
            <person name="Noguchi M."/>
            <person name="Hashimoto M."/>
            <person name="Shimodaira J."/>
            <person name="Tsuchikane K."/>
            <person name="Hosoyama A."/>
            <person name="Yamazoe A."/>
            <person name="Fujita N."/>
            <person name="Furukawa K."/>
        </authorList>
    </citation>
    <scope>NUCLEOTIDE SEQUENCE [LARGE SCALE GENOMIC DNA]</scope>
    <source>
        <strain evidence="3">DSM 10086 / NBRC 110670 / KF707</strain>
    </source>
</reference>
<dbReference type="Proteomes" id="UP000218554">
    <property type="component" value="Chromosome"/>
</dbReference>
<dbReference type="AlphaFoldDB" id="A0AAD1FHG4"/>
<keyword evidence="1" id="KW-0472">Membrane</keyword>
<keyword evidence="3" id="KW-1185">Reference proteome</keyword>
<proteinExistence type="predicted"/>
<reference evidence="2 3" key="2">
    <citation type="journal article" date="2017" name="Int. J. Syst. Evol. Microbiol.">
        <title>Pseudomonas furukawaii sp. nov., a polychlorinated biphenyl-degrading bacterium isolated from biphenyl-contaminated soil in Japan.</title>
        <authorList>
            <person name="Kimura N."/>
            <person name="Watanabe T."/>
            <person name="Suenaga H."/>
            <person name="Fujihara H."/>
            <person name="Futagami T."/>
            <person name="Goto M."/>
            <person name="Hanada S."/>
            <person name="Hirose J."/>
        </authorList>
    </citation>
    <scope>NUCLEOTIDE SEQUENCE [LARGE SCALE GENOMIC DNA]</scope>
    <source>
        <strain evidence="3">DSM 10086 / NBRC 110670 / KF707</strain>
    </source>
</reference>
<feature type="transmembrane region" description="Helical" evidence="1">
    <location>
        <begin position="86"/>
        <end position="105"/>
    </location>
</feature>
<sequence>MTENDYLLAWAAYGVAALGCLLVWFRLTGWMWRWLREPLRVLVAVLLLTPTIVDPAKDLFAPAIAITALDLMFKVGNNAWKAALDLTMYTIIAFGLYLAFAGIRWPIERRIKARRAADEDARQAEGEPTLREVIQGRADEADSRYDANGDRRLRIEPRL</sequence>
<feature type="transmembrane region" description="Helical" evidence="1">
    <location>
        <begin position="6"/>
        <end position="27"/>
    </location>
</feature>
<keyword evidence="1" id="KW-0812">Transmembrane</keyword>
<accession>A0AAD1FHG4</accession>
<keyword evidence="1" id="KW-1133">Transmembrane helix</keyword>
<dbReference type="KEGG" id="pfuw:KF707C_37000"/>
<organism evidence="2 3">
    <name type="scientific">Metapseudomonas furukawaii</name>
    <name type="common">Pseudomonas furukawaii</name>
    <dbReference type="NCBI Taxonomy" id="1149133"/>
    <lineage>
        <taxon>Bacteria</taxon>
        <taxon>Pseudomonadati</taxon>
        <taxon>Pseudomonadota</taxon>
        <taxon>Gammaproteobacteria</taxon>
        <taxon>Pseudomonadales</taxon>
        <taxon>Pseudomonadaceae</taxon>
        <taxon>Metapseudomonas</taxon>
    </lineage>
</organism>
<dbReference type="RefSeq" id="WP_003454855.1">
    <property type="nucleotide sequence ID" value="NZ_AJMR01000216.1"/>
</dbReference>
<name>A0AAD1FHG4_METFU</name>
<evidence type="ECO:0000313" key="3">
    <source>
        <dbReference type="Proteomes" id="UP000218554"/>
    </source>
</evidence>
<evidence type="ECO:0000256" key="1">
    <source>
        <dbReference type="SAM" id="Phobius"/>
    </source>
</evidence>